<sequence>MDSPTSSELLYERPKYVLIGAGCIALIVLRQFSSYNRHIAKIPASGYPPVPFISSWIAAVRFMRDPVGILRNGIEKFRNKPFRIATLQGEYVIITSREQVAEYIRVGDDVLNMLEAADDQQQIQWTMGYGVTFRPYHSPVVRTKITKCLDTKIPVMAEEMQSSFTRNIGSPIDYTPITLYEIIALTIASTSNRVFVGDLLSSNHDYLHNAVDYAAGVVLSAEILRVFPDWTKKYLVKWTPIARYRKRAIAFLEPIIKPRLERFAKDGTTDNADLIDWLIEAAPPVERNVDMLVERVMALNVASIHTTTMNFTYAMYRLAQEPEMYMPELRSEASMLLSSGTITREAINKMAKTDSFLREASRLGNDGLLATQRNAKKPFTFADGTVIPAGGKIGTPLLHIHRDPAVYDNPDEFDGFRFNRGPAIGANAASSQPTLVTTDASLQIFGHGRHAW</sequence>
<dbReference type="OrthoDB" id="1844152at2759"/>
<dbReference type="GO" id="GO:0016705">
    <property type="term" value="F:oxidoreductase activity, acting on paired donors, with incorporation or reduction of molecular oxygen"/>
    <property type="evidence" value="ECO:0007669"/>
    <property type="project" value="InterPro"/>
</dbReference>
<dbReference type="Gene3D" id="1.10.630.10">
    <property type="entry name" value="Cytochrome P450"/>
    <property type="match status" value="1"/>
</dbReference>
<dbReference type="AlphaFoldDB" id="A0A3M7FY79"/>
<evidence type="ECO:0000256" key="10">
    <source>
        <dbReference type="ARBA" id="ARBA00023033"/>
    </source>
</evidence>
<dbReference type="EMBL" id="QWIR01000021">
    <property type="protein sequence ID" value="RMY93404.1"/>
    <property type="molecule type" value="Genomic_DNA"/>
</dbReference>
<evidence type="ECO:0000256" key="3">
    <source>
        <dbReference type="ARBA" id="ARBA00010617"/>
    </source>
</evidence>
<evidence type="ECO:0000256" key="9">
    <source>
        <dbReference type="ARBA" id="ARBA00023004"/>
    </source>
</evidence>
<dbReference type="Proteomes" id="UP000268823">
    <property type="component" value="Unassembled WGS sequence"/>
</dbReference>
<protein>
    <recommendedName>
        <fullName evidence="14">Cytochrome P450</fullName>
    </recommendedName>
</protein>
<accession>A0A3M7FY79</accession>
<keyword evidence="10" id="KW-0503">Monooxygenase</keyword>
<keyword evidence="9" id="KW-0408">Iron</keyword>
<dbReference type="PANTHER" id="PTHR46206:SF5">
    <property type="entry name" value="P450, PUTATIVE (EUROFUNG)-RELATED"/>
    <property type="match status" value="1"/>
</dbReference>
<keyword evidence="5" id="KW-0812">Transmembrane</keyword>
<keyword evidence="11" id="KW-0472">Membrane</keyword>
<evidence type="ECO:0000313" key="13">
    <source>
        <dbReference type="Proteomes" id="UP000268823"/>
    </source>
</evidence>
<organism evidence="12 13">
    <name type="scientific">Hortaea werneckii</name>
    <name type="common">Black yeast</name>
    <name type="synonym">Cladosporium werneckii</name>
    <dbReference type="NCBI Taxonomy" id="91943"/>
    <lineage>
        <taxon>Eukaryota</taxon>
        <taxon>Fungi</taxon>
        <taxon>Dikarya</taxon>
        <taxon>Ascomycota</taxon>
        <taxon>Pezizomycotina</taxon>
        <taxon>Dothideomycetes</taxon>
        <taxon>Dothideomycetidae</taxon>
        <taxon>Mycosphaerellales</taxon>
        <taxon>Teratosphaeriaceae</taxon>
        <taxon>Hortaea</taxon>
    </lineage>
</organism>
<name>A0A3M7FY79_HORWE</name>
<dbReference type="InterPro" id="IPR001128">
    <property type="entry name" value="Cyt_P450"/>
</dbReference>
<dbReference type="PANTHER" id="PTHR46206">
    <property type="entry name" value="CYTOCHROME P450"/>
    <property type="match status" value="1"/>
</dbReference>
<evidence type="ECO:0000256" key="1">
    <source>
        <dbReference type="ARBA" id="ARBA00001971"/>
    </source>
</evidence>
<dbReference type="GO" id="GO:0005506">
    <property type="term" value="F:iron ion binding"/>
    <property type="evidence" value="ECO:0007669"/>
    <property type="project" value="InterPro"/>
</dbReference>
<comment type="similarity">
    <text evidence="3">Belongs to the cytochrome P450 family.</text>
</comment>
<dbReference type="GO" id="GO:0004497">
    <property type="term" value="F:monooxygenase activity"/>
    <property type="evidence" value="ECO:0007669"/>
    <property type="project" value="UniProtKB-KW"/>
</dbReference>
<evidence type="ECO:0000256" key="11">
    <source>
        <dbReference type="ARBA" id="ARBA00023136"/>
    </source>
</evidence>
<comment type="cofactor">
    <cofactor evidence="1">
        <name>heme</name>
        <dbReference type="ChEBI" id="CHEBI:30413"/>
    </cofactor>
</comment>
<dbReference type="GO" id="GO:0020037">
    <property type="term" value="F:heme binding"/>
    <property type="evidence" value="ECO:0007669"/>
    <property type="project" value="InterPro"/>
</dbReference>
<dbReference type="CDD" id="cd11041">
    <property type="entry name" value="CYP503A1-like"/>
    <property type="match status" value="1"/>
</dbReference>
<evidence type="ECO:0008006" key="14">
    <source>
        <dbReference type="Google" id="ProtNLM"/>
    </source>
</evidence>
<keyword evidence="7" id="KW-1133">Transmembrane helix</keyword>
<comment type="caution">
    <text evidence="12">The sequence shown here is derived from an EMBL/GenBank/DDBJ whole genome shotgun (WGS) entry which is preliminary data.</text>
</comment>
<evidence type="ECO:0000256" key="5">
    <source>
        <dbReference type="ARBA" id="ARBA00022692"/>
    </source>
</evidence>
<comment type="subcellular location">
    <subcellularLocation>
        <location evidence="2">Membrane</location>
    </subcellularLocation>
</comment>
<evidence type="ECO:0000256" key="4">
    <source>
        <dbReference type="ARBA" id="ARBA00022617"/>
    </source>
</evidence>
<gene>
    <name evidence="12" type="ORF">D0861_01943</name>
</gene>
<dbReference type="SUPFAM" id="SSF48264">
    <property type="entry name" value="Cytochrome P450"/>
    <property type="match status" value="1"/>
</dbReference>
<dbReference type="Pfam" id="PF00067">
    <property type="entry name" value="p450"/>
    <property type="match status" value="1"/>
</dbReference>
<dbReference type="GO" id="GO:0016020">
    <property type="term" value="C:membrane"/>
    <property type="evidence" value="ECO:0007669"/>
    <property type="project" value="UniProtKB-SubCell"/>
</dbReference>
<proteinExistence type="inferred from homology"/>
<keyword evidence="8" id="KW-0560">Oxidoreductase</keyword>
<dbReference type="InterPro" id="IPR036396">
    <property type="entry name" value="Cyt_P450_sf"/>
</dbReference>
<evidence type="ECO:0000256" key="6">
    <source>
        <dbReference type="ARBA" id="ARBA00022723"/>
    </source>
</evidence>
<evidence type="ECO:0000256" key="7">
    <source>
        <dbReference type="ARBA" id="ARBA00022989"/>
    </source>
</evidence>
<reference evidence="12 13" key="1">
    <citation type="journal article" date="2018" name="BMC Genomics">
        <title>Genomic evidence for intraspecific hybridization in a clonal and extremely halotolerant yeast.</title>
        <authorList>
            <person name="Gostincar C."/>
            <person name="Stajich J.E."/>
            <person name="Zupancic J."/>
            <person name="Zalar P."/>
            <person name="Gunde-Cimerman N."/>
        </authorList>
    </citation>
    <scope>NUCLEOTIDE SEQUENCE [LARGE SCALE GENOMIC DNA]</scope>
    <source>
        <strain evidence="12 13">EXF-2788</strain>
    </source>
</reference>
<keyword evidence="6" id="KW-0479">Metal-binding</keyword>
<evidence type="ECO:0000256" key="2">
    <source>
        <dbReference type="ARBA" id="ARBA00004370"/>
    </source>
</evidence>
<evidence type="ECO:0000313" key="12">
    <source>
        <dbReference type="EMBL" id="RMY93404.1"/>
    </source>
</evidence>
<evidence type="ECO:0000256" key="8">
    <source>
        <dbReference type="ARBA" id="ARBA00023002"/>
    </source>
</evidence>
<keyword evidence="4" id="KW-0349">Heme</keyword>